<feature type="compositionally biased region" description="Basic and acidic residues" evidence="4">
    <location>
        <begin position="548"/>
        <end position="570"/>
    </location>
</feature>
<dbReference type="GO" id="GO:0034497">
    <property type="term" value="P:protein localization to phagophore assembly site"/>
    <property type="evidence" value="ECO:0007669"/>
    <property type="project" value="TreeGrafter"/>
</dbReference>
<evidence type="ECO:0000259" key="5">
    <source>
        <dbReference type="Pfam" id="PF10033"/>
    </source>
</evidence>
<feature type="domain" description="Autophagy-related protein 13 N-terminal" evidence="5">
    <location>
        <begin position="32"/>
        <end position="158"/>
    </location>
</feature>
<protein>
    <recommendedName>
        <fullName evidence="3">Autophagy-related protein 13</fullName>
    </recommendedName>
</protein>
<evidence type="ECO:0000313" key="6">
    <source>
        <dbReference type="EMBL" id="KAG1307597.1"/>
    </source>
</evidence>
<feature type="compositionally biased region" description="Polar residues" evidence="4">
    <location>
        <begin position="684"/>
        <end position="695"/>
    </location>
</feature>
<dbReference type="PANTHER" id="PTHR13430:SF4">
    <property type="entry name" value="AUTOPHAGY-RELATED PROTEIN 13"/>
    <property type="match status" value="1"/>
</dbReference>
<feature type="region of interest" description="Disordered" evidence="4">
    <location>
        <begin position="1"/>
        <end position="20"/>
    </location>
</feature>
<feature type="compositionally biased region" description="Low complexity" evidence="4">
    <location>
        <begin position="441"/>
        <end position="457"/>
    </location>
</feature>
<dbReference type="InterPro" id="IPR036570">
    <property type="entry name" value="HORMA_dom_sf"/>
</dbReference>
<dbReference type="InterPro" id="IPR040182">
    <property type="entry name" value="ATG13"/>
</dbReference>
<dbReference type="GO" id="GO:0034727">
    <property type="term" value="P:piecemeal microautophagy of the nucleus"/>
    <property type="evidence" value="ECO:0007669"/>
    <property type="project" value="TreeGrafter"/>
</dbReference>
<keyword evidence="7" id="KW-1185">Reference proteome</keyword>
<dbReference type="AlphaFoldDB" id="A0A9P6X876"/>
<dbReference type="PANTHER" id="PTHR13430">
    <property type="match status" value="1"/>
</dbReference>
<feature type="compositionally biased region" description="Polar residues" evidence="4">
    <location>
        <begin position="572"/>
        <end position="587"/>
    </location>
</feature>
<feature type="compositionally biased region" description="Low complexity" evidence="4">
    <location>
        <begin position="326"/>
        <end position="341"/>
    </location>
</feature>
<dbReference type="EMBL" id="JAANQT010000918">
    <property type="protein sequence ID" value="KAG1307597.1"/>
    <property type="molecule type" value="Genomic_DNA"/>
</dbReference>
<feature type="compositionally biased region" description="Low complexity" evidence="4">
    <location>
        <begin position="500"/>
        <end position="514"/>
    </location>
</feature>
<dbReference type="InterPro" id="IPR018731">
    <property type="entry name" value="Atg13_N"/>
</dbReference>
<evidence type="ECO:0000256" key="1">
    <source>
        <dbReference type="ARBA" id="ARBA00005246"/>
    </source>
</evidence>
<name>A0A9P6X876_RHIOR</name>
<feature type="region of interest" description="Disordered" evidence="4">
    <location>
        <begin position="272"/>
        <end position="361"/>
    </location>
</feature>
<feature type="region of interest" description="Disordered" evidence="4">
    <location>
        <begin position="533"/>
        <end position="587"/>
    </location>
</feature>
<comment type="similarity">
    <text evidence="1 3">Belongs to the ATG13 family. Fungi subfamily.</text>
</comment>
<evidence type="ECO:0000313" key="7">
    <source>
        <dbReference type="Proteomes" id="UP000716291"/>
    </source>
</evidence>
<evidence type="ECO:0000256" key="4">
    <source>
        <dbReference type="SAM" id="MobiDB-lite"/>
    </source>
</evidence>
<organism evidence="6 7">
    <name type="scientific">Rhizopus oryzae</name>
    <name type="common">Mucormycosis agent</name>
    <name type="synonym">Rhizopus arrhizus var. delemar</name>
    <dbReference type="NCBI Taxonomy" id="64495"/>
    <lineage>
        <taxon>Eukaryota</taxon>
        <taxon>Fungi</taxon>
        <taxon>Fungi incertae sedis</taxon>
        <taxon>Mucoromycota</taxon>
        <taxon>Mucoromycotina</taxon>
        <taxon>Mucoromycetes</taxon>
        <taxon>Mucorales</taxon>
        <taxon>Mucorineae</taxon>
        <taxon>Rhizopodaceae</taxon>
        <taxon>Rhizopus</taxon>
    </lineage>
</organism>
<feature type="compositionally biased region" description="Polar residues" evidence="4">
    <location>
        <begin position="1"/>
        <end position="19"/>
    </location>
</feature>
<dbReference type="GO" id="GO:1990316">
    <property type="term" value="C:Atg1/ULK1 kinase complex"/>
    <property type="evidence" value="ECO:0007669"/>
    <property type="project" value="InterPro"/>
</dbReference>
<feature type="region of interest" description="Disordered" evidence="4">
    <location>
        <begin position="432"/>
        <end position="457"/>
    </location>
</feature>
<feature type="compositionally biased region" description="Low complexity" evidence="4">
    <location>
        <begin position="282"/>
        <end position="301"/>
    </location>
</feature>
<feature type="domain" description="Autophagy-related protein 13 N-terminal" evidence="5">
    <location>
        <begin position="167"/>
        <end position="246"/>
    </location>
</feature>
<dbReference type="Pfam" id="PF10033">
    <property type="entry name" value="ATG13"/>
    <property type="match status" value="2"/>
</dbReference>
<evidence type="ECO:0000256" key="3">
    <source>
        <dbReference type="RuleBase" id="RU361214"/>
    </source>
</evidence>
<reference evidence="6" key="1">
    <citation type="journal article" date="2020" name="Microb. Genom.">
        <title>Genetic diversity of clinical and environmental Mucorales isolates obtained from an investigation of mucormycosis cases among solid organ transplant recipients.</title>
        <authorList>
            <person name="Nguyen M.H."/>
            <person name="Kaul D."/>
            <person name="Muto C."/>
            <person name="Cheng S.J."/>
            <person name="Richter R.A."/>
            <person name="Bruno V.M."/>
            <person name="Liu G."/>
            <person name="Beyhan S."/>
            <person name="Sundermann A.J."/>
            <person name="Mounaud S."/>
            <person name="Pasculle A.W."/>
            <person name="Nierman W.C."/>
            <person name="Driscoll E."/>
            <person name="Cumbie R."/>
            <person name="Clancy C.J."/>
            <person name="Dupont C.L."/>
        </authorList>
    </citation>
    <scope>NUCLEOTIDE SEQUENCE</scope>
    <source>
        <strain evidence="6">GL11</strain>
    </source>
</reference>
<proteinExistence type="inferred from homology"/>
<feature type="compositionally biased region" description="Low complexity" evidence="4">
    <location>
        <begin position="663"/>
        <end position="676"/>
    </location>
</feature>
<accession>A0A9P6X876</accession>
<feature type="compositionally biased region" description="Polar residues" evidence="4">
    <location>
        <begin position="343"/>
        <end position="356"/>
    </location>
</feature>
<dbReference type="GO" id="GO:0000423">
    <property type="term" value="P:mitophagy"/>
    <property type="evidence" value="ECO:0007669"/>
    <property type="project" value="TreeGrafter"/>
</dbReference>
<feature type="region of interest" description="Disordered" evidence="4">
    <location>
        <begin position="492"/>
        <end position="515"/>
    </location>
</feature>
<keyword evidence="2 3" id="KW-0072">Autophagy</keyword>
<dbReference type="Gene3D" id="6.10.140.1900">
    <property type="match status" value="1"/>
</dbReference>
<dbReference type="Gene3D" id="3.30.900.10">
    <property type="entry name" value="HORMA domain"/>
    <property type="match status" value="1"/>
</dbReference>
<dbReference type="GO" id="GO:0005829">
    <property type="term" value="C:cytosol"/>
    <property type="evidence" value="ECO:0007669"/>
    <property type="project" value="TreeGrafter"/>
</dbReference>
<evidence type="ECO:0000256" key="2">
    <source>
        <dbReference type="ARBA" id="ARBA00023006"/>
    </source>
</evidence>
<dbReference type="GO" id="GO:0000407">
    <property type="term" value="C:phagophore assembly site"/>
    <property type="evidence" value="ECO:0007669"/>
    <property type="project" value="TreeGrafter"/>
</dbReference>
<dbReference type="Proteomes" id="UP000716291">
    <property type="component" value="Unassembled WGS sequence"/>
</dbReference>
<feature type="region of interest" description="Disordered" evidence="4">
    <location>
        <begin position="661"/>
        <end position="695"/>
    </location>
</feature>
<comment type="caution">
    <text evidence="6">The sequence shown here is derived from an EMBL/GenBank/DDBJ whole genome shotgun (WGS) entry which is preliminary data.</text>
</comment>
<gene>
    <name evidence="6" type="ORF">G6F64_006693</name>
</gene>
<sequence>MYSPSRNVNQSSNVPTTSLIADKEKRDQKSIIQSFYSKTAQIVVQRRLTTSDIKRPSIREYNSSSKKPNNWFNIATEDIALLREDLKYWRSLAAADNYQEQVPPMTIDIYLDTSRLTPNQTLLAADDNLRWGFVDVLHINRILIETWVLTLKQPPSSHYSEGLPNLLLPGYELYRRMRKSNESSPLSIGYRLSSNPNMQYNSEIPLNSTILENDARKPTNHYKFSDIVTPNGTFNLSVTYRRNCAFKVEDRERDLSAQFIDMDEQFFTPTMTKYQHTKSRPTSQSSVTRKKSSSSISSRNSLEMNQKLNISISSSSRHGSITRTVSPFKSPSLSSSPQIDSGFPSTITSRQSTTLDASRRGFDSGSFGRKIEFSSSFEKYKSSTTGKIPDSPSLSSIRRLSTENDLVLNKDDDGLEDFFRLVMPKQELRSFQRTPNFTPLSTDTSTGSDMTSSVGGSLATSKKSALSHFQSLRDTHNSLSESLSSSLMIATTPSSHNDVSGTSPVSSISSASKSFQPVIPSPLHAEQNSILTVHIPPPSDSRIGPMIQRDDTSLRNRQVDDSSYGRKEDNSQNESLAYSTYPQNSPSLRASHNLAVLKDAVDNSNNDSTPDNVAKKGTHILDDDDSLVFNLIELGCESSAQPQDEQQEMIYNRSLHRLKSRSLEQSFESSSPQQSASEEDQDQRNSNSLIHYNTW</sequence>